<dbReference type="Proteomes" id="UP000196531">
    <property type="component" value="Unassembled WGS sequence"/>
</dbReference>
<dbReference type="EMBL" id="MAAO01000008">
    <property type="protein sequence ID" value="OUR95254.1"/>
    <property type="molecule type" value="Genomic_DNA"/>
</dbReference>
<sequence length="119" mass="13930">MKKLILTLSLFITTNVFSFESISYLLVAKGTINGEKTSVFSSIFIAQREPLCSKYLDYIITHELDFEPEFPKENPANCIIEKYTNISRSIHARRMLIIQLRTSGYDEMFIEYRPNDHRN</sequence>
<comment type="caution">
    <text evidence="1">The sequence shown here is derived from an EMBL/GenBank/DDBJ whole genome shotgun (WGS) entry which is preliminary data.</text>
</comment>
<protein>
    <submittedName>
        <fullName evidence="1">Uncharacterized protein</fullName>
    </submittedName>
</protein>
<organism evidence="1 2">
    <name type="scientific">Halobacteriovorax marinus</name>
    <dbReference type="NCBI Taxonomy" id="97084"/>
    <lineage>
        <taxon>Bacteria</taxon>
        <taxon>Pseudomonadati</taxon>
        <taxon>Bdellovibrionota</taxon>
        <taxon>Bacteriovoracia</taxon>
        <taxon>Bacteriovoracales</taxon>
        <taxon>Halobacteriovoraceae</taxon>
        <taxon>Halobacteriovorax</taxon>
    </lineage>
</organism>
<name>A0A1Y5F460_9BACT</name>
<dbReference type="AlphaFoldDB" id="A0A1Y5F460"/>
<gene>
    <name evidence="1" type="ORF">A9Q84_15540</name>
</gene>
<accession>A0A1Y5F460</accession>
<evidence type="ECO:0000313" key="2">
    <source>
        <dbReference type="Proteomes" id="UP000196531"/>
    </source>
</evidence>
<proteinExistence type="predicted"/>
<reference evidence="2" key="1">
    <citation type="journal article" date="2017" name="Proc. Natl. Acad. Sci. U.S.A.">
        <title>Simulation of Deepwater Horizon oil plume reveals substrate specialization within a complex community of hydrocarbon-degraders.</title>
        <authorList>
            <person name="Hu P."/>
            <person name="Dubinsky E.A."/>
            <person name="Probst A.J."/>
            <person name="Wang J."/>
            <person name="Sieber C.M.K."/>
            <person name="Tom L.M."/>
            <person name="Gardinali P."/>
            <person name="Banfield J.F."/>
            <person name="Atlas R.M."/>
            <person name="Andersen G.L."/>
        </authorList>
    </citation>
    <scope>NUCLEOTIDE SEQUENCE [LARGE SCALE GENOMIC DNA]</scope>
</reference>
<evidence type="ECO:0000313" key="1">
    <source>
        <dbReference type="EMBL" id="OUR95254.1"/>
    </source>
</evidence>